<name>A0AB37WNB2_9PLEO</name>
<protein>
    <submittedName>
        <fullName evidence="1">Uncharacterized protein</fullName>
    </submittedName>
</protein>
<dbReference type="AlphaFoldDB" id="A0AB37WNB2"/>
<sequence>MNTLEHFSPSILRVNKQVYSEGYNVMIKVNRFVLVTCTGGLYFAHMLMQNDVPFLAVGFGPGASSSDPVTRHFRGHAVHVTIGNSEYDWQDELQPSRSLMPCKIIMLFRDL</sequence>
<reference evidence="1" key="2">
    <citation type="journal article" date="2019" name="bioRxiv">
        <title>Genomics, evolutionary history and diagnostics of the Alternaria alternata species group including apple and Asian pear pathotypes.</title>
        <authorList>
            <person name="Armitage A.D."/>
            <person name="Cockerton H.M."/>
            <person name="Sreenivasaprasad S."/>
            <person name="Woodhall J.W."/>
            <person name="Lane C.R."/>
            <person name="Harrison R.J."/>
            <person name="Clarkson J.P."/>
        </authorList>
    </citation>
    <scope>NUCLEOTIDE SEQUENCE</scope>
    <source>
        <strain evidence="1">FERA 1164</strain>
    </source>
</reference>
<accession>A0AB37WNB2</accession>
<evidence type="ECO:0000313" key="1">
    <source>
        <dbReference type="EMBL" id="RYN32545.1"/>
    </source>
</evidence>
<dbReference type="EMBL" id="PDXB01000007">
    <property type="protein sequence ID" value="RYN32545.1"/>
    <property type="molecule type" value="Genomic_DNA"/>
</dbReference>
<evidence type="ECO:0000313" key="2">
    <source>
        <dbReference type="Proteomes" id="UP000292340"/>
    </source>
</evidence>
<proteinExistence type="predicted"/>
<organism evidence="1 2">
    <name type="scientific">Alternaria tenuissima</name>
    <dbReference type="NCBI Taxonomy" id="119927"/>
    <lineage>
        <taxon>Eukaryota</taxon>
        <taxon>Fungi</taxon>
        <taxon>Dikarya</taxon>
        <taxon>Ascomycota</taxon>
        <taxon>Pezizomycotina</taxon>
        <taxon>Dothideomycetes</taxon>
        <taxon>Pleosporomycetidae</taxon>
        <taxon>Pleosporales</taxon>
        <taxon>Pleosporineae</taxon>
        <taxon>Pleosporaceae</taxon>
        <taxon>Alternaria</taxon>
        <taxon>Alternaria sect. Alternaria</taxon>
        <taxon>Alternaria alternata complex</taxon>
    </lineage>
</organism>
<comment type="caution">
    <text evidence="1">The sequence shown here is derived from an EMBL/GenBank/DDBJ whole genome shotgun (WGS) entry which is preliminary data.</text>
</comment>
<gene>
    <name evidence="1" type="ORF">AA0115_g3826</name>
</gene>
<reference evidence="1" key="1">
    <citation type="submission" date="2017-10" db="EMBL/GenBank/DDBJ databases">
        <authorList>
            <person name="Armitage A.D."/>
            <person name="Barbara D.J."/>
            <person name="Woodhall J.W."/>
            <person name="Sreenivasaprasad S."/>
            <person name="Lane C.R."/>
            <person name="Clarkson J.P."/>
            <person name="Harrison R.J."/>
        </authorList>
    </citation>
    <scope>NUCLEOTIDE SEQUENCE</scope>
    <source>
        <strain evidence="1">FERA 1164</strain>
    </source>
</reference>
<dbReference type="Proteomes" id="UP000292340">
    <property type="component" value="Unassembled WGS sequence"/>
</dbReference>